<sequence>MKILITGGAGFIGQRLAKRLLERNELNGKPITELVLLDVARPQDDSLLNDERVRAETGDISDPAVLQRHIDTQTEAIFHLAAIVSGQAEADFDLGMKINLDASRALLEVCRAAGHKPRVVFTSSVAVYGGDLPDVVQDDTALNPQSSYGTQKAIAELLLSDYARRGFVDGRVLRLPTISVRPGKPNAAASSFASGIIREPLNGERSICPVDGETRVWLLSPKSAVDALIAGCEIAREKLGLRPVINLPGLSVSVNEMVAALREVAGDEVAQRIDWQRDERIEKIVYSWPGAWNTARAEQLGLTGDRNFADVIRAFIDEK</sequence>
<dbReference type="NCBIfam" id="NF043036">
    <property type="entry name" value="ErythonDh"/>
    <property type="match status" value="1"/>
</dbReference>
<gene>
    <name evidence="4" type="ORF">AWB77_02604</name>
</gene>
<reference evidence="4" key="1">
    <citation type="submission" date="2016-01" db="EMBL/GenBank/DDBJ databases">
        <authorList>
            <person name="Peeters C."/>
        </authorList>
    </citation>
    <scope>NUCLEOTIDE SEQUENCE</scope>
    <source>
        <strain evidence="4">LMG 29320</strain>
    </source>
</reference>
<evidence type="ECO:0000313" key="4">
    <source>
        <dbReference type="EMBL" id="SAK67302.1"/>
    </source>
</evidence>
<dbReference type="Pfam" id="PF01370">
    <property type="entry name" value="Epimerase"/>
    <property type="match status" value="1"/>
</dbReference>
<dbReference type="Proteomes" id="UP000054903">
    <property type="component" value="Unassembled WGS sequence"/>
</dbReference>
<comment type="caution">
    <text evidence="4">The sequence shown here is derived from an EMBL/GenBank/DDBJ whole genome shotgun (WGS) entry which is preliminary data.</text>
</comment>
<accession>A0A158BB35</accession>
<dbReference type="OrthoDB" id="9801056at2"/>
<evidence type="ECO:0000313" key="5">
    <source>
        <dbReference type="Proteomes" id="UP000054903"/>
    </source>
</evidence>
<dbReference type="EMBL" id="FCNX02000006">
    <property type="protein sequence ID" value="SAK67302.1"/>
    <property type="molecule type" value="Genomic_DNA"/>
</dbReference>
<dbReference type="InterPro" id="IPR050005">
    <property type="entry name" value="DenD"/>
</dbReference>
<dbReference type="AlphaFoldDB" id="A0A158BB35"/>
<dbReference type="InterPro" id="IPR001509">
    <property type="entry name" value="Epimerase_deHydtase"/>
</dbReference>
<dbReference type="PANTHER" id="PTHR43103">
    <property type="entry name" value="NUCLEOSIDE-DIPHOSPHATE-SUGAR EPIMERASE"/>
    <property type="match status" value="1"/>
</dbReference>
<proteinExistence type="predicted"/>
<evidence type="ECO:0000256" key="2">
    <source>
        <dbReference type="ARBA" id="ARBA00023277"/>
    </source>
</evidence>
<dbReference type="GO" id="GO:0016491">
    <property type="term" value="F:oxidoreductase activity"/>
    <property type="evidence" value="ECO:0007669"/>
    <property type="project" value="InterPro"/>
</dbReference>
<evidence type="ECO:0000259" key="3">
    <source>
        <dbReference type="Pfam" id="PF01370"/>
    </source>
</evidence>
<dbReference type="InterPro" id="IPR036291">
    <property type="entry name" value="NAD(P)-bd_dom_sf"/>
</dbReference>
<dbReference type="STRING" id="1777138.AWB77_02604"/>
<evidence type="ECO:0000256" key="1">
    <source>
        <dbReference type="ARBA" id="ARBA00022857"/>
    </source>
</evidence>
<protein>
    <submittedName>
        <fullName evidence="4">NAD-dependent epimerase/dehydratase</fullName>
    </submittedName>
</protein>
<keyword evidence="2" id="KW-0119">Carbohydrate metabolism</keyword>
<dbReference type="PANTHER" id="PTHR43103:SF3">
    <property type="entry name" value="ADP-L-GLYCERO-D-MANNO-HEPTOSE-6-EPIMERASE"/>
    <property type="match status" value="1"/>
</dbReference>
<feature type="domain" description="NAD-dependent epimerase/dehydratase" evidence="3">
    <location>
        <begin position="3"/>
        <end position="215"/>
    </location>
</feature>
<organism evidence="4 5">
    <name type="scientific">Caballeronia fortuita</name>
    <dbReference type="NCBI Taxonomy" id="1777138"/>
    <lineage>
        <taxon>Bacteria</taxon>
        <taxon>Pseudomonadati</taxon>
        <taxon>Pseudomonadota</taxon>
        <taxon>Betaproteobacteria</taxon>
        <taxon>Burkholderiales</taxon>
        <taxon>Burkholderiaceae</taxon>
        <taxon>Caballeronia</taxon>
    </lineage>
</organism>
<dbReference type="Gene3D" id="3.40.50.720">
    <property type="entry name" value="NAD(P)-binding Rossmann-like Domain"/>
    <property type="match status" value="1"/>
</dbReference>
<keyword evidence="5" id="KW-1185">Reference proteome</keyword>
<dbReference type="SUPFAM" id="SSF51735">
    <property type="entry name" value="NAD(P)-binding Rossmann-fold domains"/>
    <property type="match status" value="1"/>
</dbReference>
<name>A0A158BB35_9BURK</name>
<dbReference type="CDD" id="cd05238">
    <property type="entry name" value="Gne_like_SDR_e"/>
    <property type="match status" value="1"/>
</dbReference>
<dbReference type="Gene3D" id="3.90.25.10">
    <property type="entry name" value="UDP-galactose 4-epimerase, domain 1"/>
    <property type="match status" value="1"/>
</dbReference>
<keyword evidence="1" id="KW-0521">NADP</keyword>
<dbReference type="RefSeq" id="WP_061134832.1">
    <property type="nucleotide sequence ID" value="NZ_FCNX02000006.1"/>
</dbReference>